<keyword evidence="3" id="KW-1185">Reference proteome</keyword>
<evidence type="ECO:0000313" key="2">
    <source>
        <dbReference type="EMBL" id="KAI5404171.1"/>
    </source>
</evidence>
<feature type="coiled-coil region" evidence="1">
    <location>
        <begin position="74"/>
        <end position="138"/>
    </location>
</feature>
<dbReference type="AlphaFoldDB" id="A0A9D4WKX5"/>
<keyword evidence="1" id="KW-0175">Coiled coil</keyword>
<name>A0A9D4WKX5_PEA</name>
<proteinExistence type="predicted"/>
<reference evidence="2 3" key="1">
    <citation type="journal article" date="2022" name="Nat. Genet.">
        <title>Improved pea reference genome and pan-genome highlight genomic features and evolutionary characteristics.</title>
        <authorList>
            <person name="Yang T."/>
            <person name="Liu R."/>
            <person name="Luo Y."/>
            <person name="Hu S."/>
            <person name="Wang D."/>
            <person name="Wang C."/>
            <person name="Pandey M.K."/>
            <person name="Ge S."/>
            <person name="Xu Q."/>
            <person name="Li N."/>
            <person name="Li G."/>
            <person name="Huang Y."/>
            <person name="Saxena R.K."/>
            <person name="Ji Y."/>
            <person name="Li M."/>
            <person name="Yan X."/>
            <person name="He Y."/>
            <person name="Liu Y."/>
            <person name="Wang X."/>
            <person name="Xiang C."/>
            <person name="Varshney R.K."/>
            <person name="Ding H."/>
            <person name="Gao S."/>
            <person name="Zong X."/>
        </authorList>
    </citation>
    <scope>NUCLEOTIDE SEQUENCE [LARGE SCALE GENOMIC DNA]</scope>
    <source>
        <strain evidence="2 3">cv. Zhongwan 6</strain>
    </source>
</reference>
<dbReference type="Gramene" id="Psat05G0134800-T1">
    <property type="protein sequence ID" value="KAI5404171.1"/>
    <property type="gene ID" value="KIW84_051348"/>
</dbReference>
<evidence type="ECO:0000313" key="3">
    <source>
        <dbReference type="Proteomes" id="UP001058974"/>
    </source>
</evidence>
<evidence type="ECO:0000256" key="1">
    <source>
        <dbReference type="SAM" id="Coils"/>
    </source>
</evidence>
<protein>
    <submittedName>
        <fullName evidence="2">Uncharacterized protein</fullName>
    </submittedName>
</protein>
<organism evidence="2 3">
    <name type="scientific">Pisum sativum</name>
    <name type="common">Garden pea</name>
    <name type="synonym">Lathyrus oleraceus</name>
    <dbReference type="NCBI Taxonomy" id="3888"/>
    <lineage>
        <taxon>Eukaryota</taxon>
        <taxon>Viridiplantae</taxon>
        <taxon>Streptophyta</taxon>
        <taxon>Embryophyta</taxon>
        <taxon>Tracheophyta</taxon>
        <taxon>Spermatophyta</taxon>
        <taxon>Magnoliopsida</taxon>
        <taxon>eudicotyledons</taxon>
        <taxon>Gunneridae</taxon>
        <taxon>Pentapetalae</taxon>
        <taxon>rosids</taxon>
        <taxon>fabids</taxon>
        <taxon>Fabales</taxon>
        <taxon>Fabaceae</taxon>
        <taxon>Papilionoideae</taxon>
        <taxon>50 kb inversion clade</taxon>
        <taxon>NPAAA clade</taxon>
        <taxon>Hologalegina</taxon>
        <taxon>IRL clade</taxon>
        <taxon>Fabeae</taxon>
        <taxon>Lathyrus</taxon>
    </lineage>
</organism>
<comment type="caution">
    <text evidence="2">The sequence shown here is derived from an EMBL/GenBank/DDBJ whole genome shotgun (WGS) entry which is preliminary data.</text>
</comment>
<dbReference type="SUPFAM" id="SSF81995">
    <property type="entry name" value="beta-sandwich domain of Sec23/24"/>
    <property type="match status" value="1"/>
</dbReference>
<dbReference type="EMBL" id="JAMSHJ010000005">
    <property type="protein sequence ID" value="KAI5404171.1"/>
    <property type="molecule type" value="Genomic_DNA"/>
</dbReference>
<gene>
    <name evidence="2" type="ORF">KIW84_051348</name>
</gene>
<sequence length="165" mass="18534">MAYYNQNPPPINVNVSAPPPVGYPQPGYQGYPPPQPQVFVTQAAPQNSAAAQTAWLACAVAAAWRRLVVCADLVKNLAKERDELNLKKALKKVETQAKAFSISENNLKESLEATLISNKKLEEELSLFKDELVETSDQYFERVNEQLSFLYPDTDLSRMDLFKRT</sequence>
<dbReference type="Proteomes" id="UP001058974">
    <property type="component" value="Chromosome 5"/>
</dbReference>
<accession>A0A9D4WKX5</accession>